<reference evidence="1" key="1">
    <citation type="journal article" date="2024" name="Int. J. Syst. Evol. Microbiol.">
        <title>Turicibacter faecis sp. nov., isolated from faeces of heart failure mouse model.</title>
        <authorList>
            <person name="Imamura Y."/>
            <person name="Motooka D."/>
            <person name="Nakajima Y."/>
            <person name="Ito S."/>
            <person name="Kitakaze M."/>
            <person name="Iida T."/>
            <person name="Nakamura S."/>
        </authorList>
    </citation>
    <scope>NUCLEOTIDE SEQUENCE</scope>
    <source>
        <strain evidence="1">TC023</strain>
    </source>
</reference>
<gene>
    <name evidence="1" type="ORF">T23_03960</name>
</gene>
<organism evidence="1 2">
    <name type="scientific">Turicibacter faecis</name>
    <dbReference type="NCBI Taxonomy" id="2963365"/>
    <lineage>
        <taxon>Bacteria</taxon>
        <taxon>Bacillati</taxon>
        <taxon>Bacillota</taxon>
        <taxon>Erysipelotrichia</taxon>
        <taxon>Erysipelotrichales</taxon>
        <taxon>Turicibacteraceae</taxon>
        <taxon>Turicibacter</taxon>
    </lineage>
</organism>
<accession>A0ABM8IHW9</accession>
<name>A0ABM8IHW9_9FIRM</name>
<evidence type="ECO:0000313" key="1">
    <source>
        <dbReference type="EMBL" id="BEH90294.1"/>
    </source>
</evidence>
<dbReference type="Gene3D" id="3.30.500.20">
    <property type="entry name" value="BH3703-like domains"/>
    <property type="match status" value="1"/>
</dbReference>
<dbReference type="EMBL" id="AP028127">
    <property type="protein sequence ID" value="BEH90294.1"/>
    <property type="molecule type" value="Genomic_DNA"/>
</dbReference>
<dbReference type="Proteomes" id="UP001432099">
    <property type="component" value="Chromosome"/>
</dbReference>
<dbReference type="InterPro" id="IPR006728">
    <property type="entry name" value="YezG-like"/>
</dbReference>
<dbReference type="Pfam" id="PF04634">
    <property type="entry name" value="YezG-like"/>
    <property type="match status" value="1"/>
</dbReference>
<evidence type="ECO:0008006" key="3">
    <source>
        <dbReference type="Google" id="ProtNLM"/>
    </source>
</evidence>
<sequence length="125" mass="15091">MDRKVYGLITNELLTVLPQEWKQVIFYGELTEGGFSFDYYVNIEGDLFTQCFKLEEVDRGDILNTFRKIYCIILPLWKSLDKGKQWSNFTFILNRSGVFKAEFDYTNLQENAYAYYQKWRERYLK</sequence>
<dbReference type="RefSeq" id="WP_338617814.1">
    <property type="nucleotide sequence ID" value="NZ_AP028127.1"/>
</dbReference>
<keyword evidence="2" id="KW-1185">Reference proteome</keyword>
<proteinExistence type="predicted"/>
<evidence type="ECO:0000313" key="2">
    <source>
        <dbReference type="Proteomes" id="UP001432099"/>
    </source>
</evidence>
<dbReference type="SUPFAM" id="SSF160424">
    <property type="entry name" value="BH3703-like"/>
    <property type="match status" value="1"/>
</dbReference>
<protein>
    <recommendedName>
        <fullName evidence="3">DUF600 family protein</fullName>
    </recommendedName>
</protein>
<dbReference type="InterPro" id="IPR036170">
    <property type="entry name" value="YezG-like_sf"/>
</dbReference>